<feature type="binding site" evidence="15">
    <location>
        <position position="215"/>
    </location>
    <ligand>
        <name>substrate</name>
    </ligand>
</feature>
<dbReference type="NCBIfam" id="TIGR00326">
    <property type="entry name" value="eubact_ribD"/>
    <property type="match status" value="1"/>
</dbReference>
<keyword evidence="9 13" id="KW-0862">Zinc</keyword>
<dbReference type="GO" id="GO:0008703">
    <property type="term" value="F:5-amino-6-(5-phosphoribosylamino)uracil reductase activity"/>
    <property type="evidence" value="ECO:0007669"/>
    <property type="project" value="UniProtKB-EC"/>
</dbReference>
<comment type="catalytic activity">
    <reaction evidence="13">
        <text>5-amino-6-(5-phospho-D-ribitylamino)uracil + NADP(+) = 5-amino-6-(5-phospho-D-ribosylamino)uracil + NADPH + H(+)</text>
        <dbReference type="Rhea" id="RHEA:17845"/>
        <dbReference type="ChEBI" id="CHEBI:15378"/>
        <dbReference type="ChEBI" id="CHEBI:57783"/>
        <dbReference type="ChEBI" id="CHEBI:58349"/>
        <dbReference type="ChEBI" id="CHEBI:58421"/>
        <dbReference type="ChEBI" id="CHEBI:58453"/>
        <dbReference type="EC" id="1.1.1.193"/>
    </reaction>
</comment>
<dbReference type="GO" id="GO:0008835">
    <property type="term" value="F:diaminohydroxyphosphoribosylaminopyrimidine deaminase activity"/>
    <property type="evidence" value="ECO:0007669"/>
    <property type="project" value="UniProtKB-EC"/>
</dbReference>
<protein>
    <recommendedName>
        <fullName evidence="13">Riboflavin biosynthesis protein RibD</fullName>
    </recommendedName>
    <domain>
        <recommendedName>
            <fullName evidence="13">Diaminohydroxyphosphoribosylaminopyrimidine deaminase</fullName>
            <shortName evidence="13">DRAP deaminase</shortName>
            <ecNumber evidence="13">3.5.4.26</ecNumber>
        </recommendedName>
        <alternativeName>
            <fullName evidence="13">Riboflavin-specific deaminase</fullName>
        </alternativeName>
    </domain>
    <domain>
        <recommendedName>
            <fullName evidence="13">5-amino-6-(5-phosphoribosylamino)uracil reductase</fullName>
            <ecNumber evidence="13">1.1.1.193</ecNumber>
        </recommendedName>
        <alternativeName>
            <fullName evidence="13">HTP reductase</fullName>
        </alternativeName>
    </domain>
</protein>
<evidence type="ECO:0000256" key="9">
    <source>
        <dbReference type="ARBA" id="ARBA00022833"/>
    </source>
</evidence>
<dbReference type="InterPro" id="IPR002734">
    <property type="entry name" value="RibDG_C"/>
</dbReference>
<dbReference type="InterPro" id="IPR011549">
    <property type="entry name" value="RibD_C"/>
</dbReference>
<dbReference type="CDD" id="cd01284">
    <property type="entry name" value="Riboflavin_deaminase-reductase"/>
    <property type="match status" value="1"/>
</dbReference>
<keyword evidence="19" id="KW-1185">Reference proteome</keyword>
<evidence type="ECO:0000256" key="3">
    <source>
        <dbReference type="ARBA" id="ARBA00004910"/>
    </source>
</evidence>
<feature type="binding site" evidence="15">
    <location>
        <position position="165"/>
    </location>
    <ligand>
        <name>NADP(+)</name>
        <dbReference type="ChEBI" id="CHEBI:58349"/>
    </ligand>
</feature>
<feature type="binding site" evidence="15">
    <location>
        <position position="181"/>
    </location>
    <ligand>
        <name>NADP(+)</name>
        <dbReference type="ChEBI" id="CHEBI:58349"/>
    </ligand>
</feature>
<evidence type="ECO:0000256" key="16">
    <source>
        <dbReference type="PIRSR" id="PIRSR006769-3"/>
    </source>
</evidence>
<comment type="similarity">
    <text evidence="4 13">In the N-terminal section; belongs to the cytidine and deoxycytidylate deaminase family.</text>
</comment>
<comment type="pathway">
    <text evidence="3 13">Cofactor biosynthesis; riboflavin biosynthesis; 5-amino-6-(D-ribitylamino)uracil from GTP: step 3/4.</text>
</comment>
<organism evidence="18 19">
    <name type="scientific">Salinisphaera shabanensis E1L3A</name>
    <dbReference type="NCBI Taxonomy" id="1033802"/>
    <lineage>
        <taxon>Bacteria</taxon>
        <taxon>Pseudomonadati</taxon>
        <taxon>Pseudomonadota</taxon>
        <taxon>Gammaproteobacteria</taxon>
        <taxon>Salinisphaerales</taxon>
        <taxon>Salinisphaeraceae</taxon>
        <taxon>Salinisphaera</taxon>
    </lineage>
</organism>
<gene>
    <name evidence="18" type="primary">ribD</name>
    <name evidence="18" type="ORF">SSPSH_002748</name>
</gene>
<dbReference type="PIRSF" id="PIRSF006769">
    <property type="entry name" value="RibD"/>
    <property type="match status" value="1"/>
</dbReference>
<feature type="binding site" evidence="15">
    <location>
        <position position="207"/>
    </location>
    <ligand>
        <name>NADP(+)</name>
        <dbReference type="ChEBI" id="CHEBI:58349"/>
    </ligand>
</feature>
<comment type="caution">
    <text evidence="18">The sequence shown here is derived from an EMBL/GenBank/DDBJ whole genome shotgun (WGS) entry which is preliminary data.</text>
</comment>
<dbReference type="PROSITE" id="PS51747">
    <property type="entry name" value="CYT_DCMP_DEAMINASES_2"/>
    <property type="match status" value="1"/>
</dbReference>
<dbReference type="InterPro" id="IPR002125">
    <property type="entry name" value="CMP_dCMP_dom"/>
</dbReference>
<dbReference type="SUPFAM" id="SSF53597">
    <property type="entry name" value="Dihydrofolate reductase-like"/>
    <property type="match status" value="1"/>
</dbReference>
<evidence type="ECO:0000313" key="19">
    <source>
        <dbReference type="Proteomes" id="UP000006242"/>
    </source>
</evidence>
<comment type="similarity">
    <text evidence="5 13">In the C-terminal section; belongs to the HTP reductase family.</text>
</comment>
<feature type="domain" description="CMP/dCMP-type deaminase" evidence="17">
    <location>
        <begin position="9"/>
        <end position="134"/>
    </location>
</feature>
<dbReference type="EC" id="1.1.1.193" evidence="13"/>
<dbReference type="GO" id="GO:0008270">
    <property type="term" value="F:zinc ion binding"/>
    <property type="evidence" value="ECO:0007669"/>
    <property type="project" value="InterPro"/>
</dbReference>
<dbReference type="Gene3D" id="3.40.140.10">
    <property type="entry name" value="Cytidine Deaminase, domain 2"/>
    <property type="match status" value="1"/>
</dbReference>
<dbReference type="UniPathway" id="UPA00275">
    <property type="reaction ID" value="UER00401"/>
</dbReference>
<proteinExistence type="inferred from homology"/>
<keyword evidence="7 13" id="KW-0479">Metal-binding</keyword>
<evidence type="ECO:0000313" key="18">
    <source>
        <dbReference type="EMBL" id="ERJ18303.1"/>
    </source>
</evidence>
<dbReference type="Gene3D" id="3.40.430.10">
    <property type="entry name" value="Dihydrofolate Reductase, subunit A"/>
    <property type="match status" value="1"/>
</dbReference>
<feature type="binding site" evidence="15">
    <location>
        <position position="218"/>
    </location>
    <ligand>
        <name>substrate</name>
    </ligand>
</feature>
<accession>U2FVG3</accession>
<keyword evidence="12" id="KW-0511">Multifunctional enzyme</keyword>
<dbReference type="InterPro" id="IPR004794">
    <property type="entry name" value="Eubact_RibD"/>
</dbReference>
<dbReference type="eggNOG" id="COG1985">
    <property type="taxonomic scope" value="Bacteria"/>
</dbReference>
<comment type="catalytic activity">
    <reaction evidence="13">
        <text>2,5-diamino-6-hydroxy-4-(5-phosphoribosylamino)-pyrimidine + H2O + H(+) = 5-amino-6-(5-phospho-D-ribosylamino)uracil + NH4(+)</text>
        <dbReference type="Rhea" id="RHEA:21868"/>
        <dbReference type="ChEBI" id="CHEBI:15377"/>
        <dbReference type="ChEBI" id="CHEBI:15378"/>
        <dbReference type="ChEBI" id="CHEBI:28938"/>
        <dbReference type="ChEBI" id="CHEBI:58453"/>
        <dbReference type="ChEBI" id="CHEBI:58614"/>
        <dbReference type="EC" id="3.5.4.26"/>
    </reaction>
</comment>
<keyword evidence="6 13" id="KW-0686">Riboflavin biosynthesis</keyword>
<dbReference type="EMBL" id="AFNV02000020">
    <property type="protein sequence ID" value="ERJ18303.1"/>
    <property type="molecule type" value="Genomic_DNA"/>
</dbReference>
<feature type="binding site" evidence="15">
    <location>
        <begin position="304"/>
        <end position="310"/>
    </location>
    <ligand>
        <name>NADP(+)</name>
        <dbReference type="ChEBI" id="CHEBI:58349"/>
    </ligand>
</feature>
<dbReference type="AlphaFoldDB" id="U2FVG3"/>
<evidence type="ECO:0000259" key="17">
    <source>
        <dbReference type="PROSITE" id="PS51747"/>
    </source>
</evidence>
<evidence type="ECO:0000256" key="14">
    <source>
        <dbReference type="PIRSR" id="PIRSR006769-1"/>
    </source>
</evidence>
<feature type="binding site" evidence="15">
    <location>
        <position position="179"/>
    </location>
    <ligand>
        <name>substrate</name>
    </ligand>
</feature>
<dbReference type="SUPFAM" id="SSF53927">
    <property type="entry name" value="Cytidine deaminase-like"/>
    <property type="match status" value="1"/>
</dbReference>
<comment type="pathway">
    <text evidence="2 13">Cofactor biosynthesis; riboflavin biosynthesis; 5-amino-6-(D-ribitylamino)uracil from GTP: step 2/4.</text>
</comment>
<dbReference type="EC" id="3.5.4.26" evidence="13"/>
<dbReference type="InterPro" id="IPR016192">
    <property type="entry name" value="APOBEC/CMP_deaminase_Zn-bd"/>
</dbReference>
<evidence type="ECO:0000256" key="12">
    <source>
        <dbReference type="ARBA" id="ARBA00023268"/>
    </source>
</evidence>
<dbReference type="InterPro" id="IPR050765">
    <property type="entry name" value="Riboflavin_Biosynth_HTPR"/>
</dbReference>
<comment type="cofactor">
    <cofactor evidence="13 16">
        <name>Zn(2+)</name>
        <dbReference type="ChEBI" id="CHEBI:29105"/>
    </cofactor>
    <text evidence="13 16">Binds 1 zinc ion.</text>
</comment>
<dbReference type="InterPro" id="IPR016193">
    <property type="entry name" value="Cytidine_deaminase-like"/>
</dbReference>
<evidence type="ECO:0000256" key="11">
    <source>
        <dbReference type="ARBA" id="ARBA00023002"/>
    </source>
</evidence>
<dbReference type="GO" id="GO:0009231">
    <property type="term" value="P:riboflavin biosynthetic process"/>
    <property type="evidence" value="ECO:0007669"/>
    <property type="project" value="UniProtKB-UniPathway"/>
</dbReference>
<dbReference type="PANTHER" id="PTHR38011">
    <property type="entry name" value="DIHYDROFOLATE REDUCTASE FAMILY PROTEIN (AFU_ORTHOLOGUE AFUA_8G06820)"/>
    <property type="match status" value="1"/>
</dbReference>
<dbReference type="GO" id="GO:0050661">
    <property type="term" value="F:NADP binding"/>
    <property type="evidence" value="ECO:0007669"/>
    <property type="project" value="InterPro"/>
</dbReference>
<dbReference type="Pfam" id="PF01872">
    <property type="entry name" value="RibD_C"/>
    <property type="match status" value="1"/>
</dbReference>
<name>U2FVG3_9GAMM</name>
<evidence type="ECO:0000256" key="1">
    <source>
        <dbReference type="ARBA" id="ARBA00002151"/>
    </source>
</evidence>
<dbReference type="Proteomes" id="UP000006242">
    <property type="component" value="Unassembled WGS sequence"/>
</dbReference>
<feature type="binding site" evidence="16">
    <location>
        <position position="58"/>
    </location>
    <ligand>
        <name>Zn(2+)</name>
        <dbReference type="ChEBI" id="CHEBI:29105"/>
        <note>catalytic</note>
    </ligand>
</feature>
<feature type="active site" description="Proton donor" evidence="14">
    <location>
        <position position="60"/>
    </location>
</feature>
<reference evidence="18 19" key="1">
    <citation type="journal article" date="2011" name="J. Bacteriol.">
        <title>Genome sequence of Salinisphaera shabanensis, a gammaproteobacterium from the harsh, variable environment of the brine-seawater interface of the Shaban Deep in the Red Sea.</title>
        <authorList>
            <person name="Antunes A."/>
            <person name="Alam I."/>
            <person name="Bajic V.B."/>
            <person name="Stingl U."/>
        </authorList>
    </citation>
    <scope>NUCLEOTIDE SEQUENCE [LARGE SCALE GENOMIC DNA]</scope>
    <source>
        <strain evidence="18 19">E1L3A</strain>
    </source>
</reference>
<evidence type="ECO:0000256" key="8">
    <source>
        <dbReference type="ARBA" id="ARBA00022801"/>
    </source>
</evidence>
<evidence type="ECO:0000256" key="10">
    <source>
        <dbReference type="ARBA" id="ARBA00022857"/>
    </source>
</evidence>
<reference evidence="18 19" key="2">
    <citation type="journal article" date="2013" name="PLoS ONE">
        <title>INDIGO - INtegrated Data Warehouse of MIcrobial GenOmes with Examples from the Red Sea Extremophiles.</title>
        <authorList>
            <person name="Alam I."/>
            <person name="Antunes A."/>
            <person name="Kamau A.A."/>
            <person name="Ba Alawi W."/>
            <person name="Kalkatawi M."/>
            <person name="Stingl U."/>
            <person name="Bajic V.B."/>
        </authorList>
    </citation>
    <scope>NUCLEOTIDE SEQUENCE [LARGE SCALE GENOMIC DNA]</scope>
    <source>
        <strain evidence="18 19">E1L3A</strain>
    </source>
</reference>
<dbReference type="RefSeq" id="WP_006913526.1">
    <property type="nucleotide sequence ID" value="NZ_AFNV02000020.1"/>
</dbReference>
<feature type="binding site" evidence="15">
    <location>
        <position position="195"/>
    </location>
    <ligand>
        <name>NADP(+)</name>
        <dbReference type="ChEBI" id="CHEBI:58349"/>
    </ligand>
</feature>
<dbReference type="InterPro" id="IPR024072">
    <property type="entry name" value="DHFR-like_dom_sf"/>
</dbReference>
<feature type="binding site" evidence="15">
    <location>
        <position position="302"/>
    </location>
    <ligand>
        <name>substrate</name>
    </ligand>
</feature>
<keyword evidence="11 13" id="KW-0560">Oxidoreductase</keyword>
<dbReference type="NCBIfam" id="TIGR00227">
    <property type="entry name" value="ribD_Cterm"/>
    <property type="match status" value="1"/>
</dbReference>
<dbReference type="PANTHER" id="PTHR38011:SF7">
    <property type="entry name" value="2,5-DIAMINO-6-RIBOSYLAMINO-4(3H)-PYRIMIDINONE 5'-PHOSPHATE REDUCTASE"/>
    <property type="match status" value="1"/>
</dbReference>
<dbReference type="PROSITE" id="PS00903">
    <property type="entry name" value="CYT_DCMP_DEAMINASES_1"/>
    <property type="match status" value="1"/>
</dbReference>
<dbReference type="eggNOG" id="COG0117">
    <property type="taxonomic scope" value="Bacteria"/>
</dbReference>
<keyword evidence="8 13" id="KW-0378">Hydrolase</keyword>
<evidence type="ECO:0000256" key="7">
    <source>
        <dbReference type="ARBA" id="ARBA00022723"/>
    </source>
</evidence>
<dbReference type="FunFam" id="3.40.140.10:FF:000025">
    <property type="entry name" value="Riboflavin biosynthesis protein RibD"/>
    <property type="match status" value="1"/>
</dbReference>
<keyword evidence="10 13" id="KW-0521">NADP</keyword>
<sequence>MSTNTVREAVHAYFMQRAIELARRGWYTTRPNPRVGCVIVRGETVIGEGWHERAGENHAEKAALADVERRGESARGTTAYVTLEPCSHTGRTAPCVDALIDAGVARVVVGATDPNPQVNGRGIARLREAGIEVIADVVADRCRALNPGFEKRMRAKRPRVRVKLAMTLDGRTAAADGTSQWITGEVARDDVHRLRAESGAVMVGRGTLKADDPSLNVRLKGDWPQPMPVVLDTHVAITPDARVFETSPRVLIYCASTEGARIAALEQAGADIVMVGLSDDRLDLRAVLADLGKREINDVLVESGPQLAGALADAGLVDEYVIYMAAKLLGDAGRGLLHMPQIATLADAPQLVIDSVEPVGRDWRITARPAVIEED</sequence>
<feature type="binding site" evidence="15">
    <location>
        <position position="211"/>
    </location>
    <ligand>
        <name>NADP(+)</name>
        <dbReference type="ChEBI" id="CHEBI:58349"/>
    </ligand>
</feature>
<comment type="function">
    <text evidence="1 13">Converts 2,5-diamino-6-(ribosylamino)-4(3h)-pyrimidinone 5'-phosphate into 5-amino-6-(ribosylamino)-2,4(1h,3h)-pyrimidinedione 5'-phosphate.</text>
</comment>
<evidence type="ECO:0000256" key="15">
    <source>
        <dbReference type="PIRSR" id="PIRSR006769-2"/>
    </source>
</evidence>
<dbReference type="Pfam" id="PF00383">
    <property type="entry name" value="dCMP_cyt_deam_1"/>
    <property type="match status" value="1"/>
</dbReference>
<dbReference type="STRING" id="1033802.SSPSH_002748"/>
<evidence type="ECO:0000256" key="2">
    <source>
        <dbReference type="ARBA" id="ARBA00004882"/>
    </source>
</evidence>
<evidence type="ECO:0000256" key="6">
    <source>
        <dbReference type="ARBA" id="ARBA00022619"/>
    </source>
</evidence>
<evidence type="ECO:0000256" key="13">
    <source>
        <dbReference type="PIRNR" id="PIRNR006769"/>
    </source>
</evidence>
<feature type="binding site" evidence="15">
    <location>
        <position position="233"/>
    </location>
    <ligand>
        <name>NADP(+)</name>
        <dbReference type="ChEBI" id="CHEBI:58349"/>
    </ligand>
</feature>
<feature type="binding site" evidence="16">
    <location>
        <position position="95"/>
    </location>
    <ligand>
        <name>Zn(2+)</name>
        <dbReference type="ChEBI" id="CHEBI:29105"/>
        <note>catalytic</note>
    </ligand>
</feature>
<evidence type="ECO:0000256" key="4">
    <source>
        <dbReference type="ARBA" id="ARBA00005259"/>
    </source>
</evidence>
<feature type="binding site" evidence="16">
    <location>
        <position position="86"/>
    </location>
    <ligand>
        <name>Zn(2+)</name>
        <dbReference type="ChEBI" id="CHEBI:29105"/>
        <note>catalytic</note>
    </ligand>
</feature>
<evidence type="ECO:0000256" key="5">
    <source>
        <dbReference type="ARBA" id="ARBA00007417"/>
    </source>
</evidence>